<organism evidence="2 3">
    <name type="scientific">Diplogelasinospora grovesii</name>
    <dbReference type="NCBI Taxonomy" id="303347"/>
    <lineage>
        <taxon>Eukaryota</taxon>
        <taxon>Fungi</taxon>
        <taxon>Dikarya</taxon>
        <taxon>Ascomycota</taxon>
        <taxon>Pezizomycotina</taxon>
        <taxon>Sordariomycetes</taxon>
        <taxon>Sordariomycetidae</taxon>
        <taxon>Sordariales</taxon>
        <taxon>Diplogelasinosporaceae</taxon>
        <taxon>Diplogelasinospora</taxon>
    </lineage>
</organism>
<gene>
    <name evidence="2" type="ORF">QBC46DRAFT_457122</name>
</gene>
<dbReference type="Proteomes" id="UP001303473">
    <property type="component" value="Unassembled WGS sequence"/>
</dbReference>
<dbReference type="InterPro" id="IPR010730">
    <property type="entry name" value="HET"/>
</dbReference>
<reference evidence="3" key="1">
    <citation type="journal article" date="2023" name="Mol. Phylogenet. Evol.">
        <title>Genome-scale phylogeny and comparative genomics of the fungal order Sordariales.</title>
        <authorList>
            <person name="Hensen N."/>
            <person name="Bonometti L."/>
            <person name="Westerberg I."/>
            <person name="Brannstrom I.O."/>
            <person name="Guillou S."/>
            <person name="Cros-Aarteil S."/>
            <person name="Calhoun S."/>
            <person name="Haridas S."/>
            <person name="Kuo A."/>
            <person name="Mondo S."/>
            <person name="Pangilinan J."/>
            <person name="Riley R."/>
            <person name="LaButti K."/>
            <person name="Andreopoulos B."/>
            <person name="Lipzen A."/>
            <person name="Chen C."/>
            <person name="Yan M."/>
            <person name="Daum C."/>
            <person name="Ng V."/>
            <person name="Clum A."/>
            <person name="Steindorff A."/>
            <person name="Ohm R.A."/>
            <person name="Martin F."/>
            <person name="Silar P."/>
            <person name="Natvig D.O."/>
            <person name="Lalanne C."/>
            <person name="Gautier V."/>
            <person name="Ament-Velasquez S.L."/>
            <person name="Kruys A."/>
            <person name="Hutchinson M.I."/>
            <person name="Powell A.J."/>
            <person name="Barry K."/>
            <person name="Miller A.N."/>
            <person name="Grigoriev I.V."/>
            <person name="Debuchy R."/>
            <person name="Gladieux P."/>
            <person name="Hiltunen Thoren M."/>
            <person name="Johannesson H."/>
        </authorList>
    </citation>
    <scope>NUCLEOTIDE SEQUENCE [LARGE SCALE GENOMIC DNA]</scope>
    <source>
        <strain evidence="3">CBS 340.73</strain>
    </source>
</reference>
<accession>A0AAN6NBX4</accession>
<dbReference type="EMBL" id="MU853769">
    <property type="protein sequence ID" value="KAK3942946.1"/>
    <property type="molecule type" value="Genomic_DNA"/>
</dbReference>
<name>A0AAN6NBX4_9PEZI</name>
<dbReference type="PANTHER" id="PTHR24148:SF81">
    <property type="entry name" value="HETEROKARYON INCOMPATIBILITY DOMAIN-CONTAINING PROTEIN"/>
    <property type="match status" value="1"/>
</dbReference>
<dbReference type="Pfam" id="PF06985">
    <property type="entry name" value="HET"/>
    <property type="match status" value="1"/>
</dbReference>
<protein>
    <submittedName>
        <fullName evidence="2">Heterokaryon incompatibility protein-domain-containing protein</fullName>
    </submittedName>
</protein>
<comment type="caution">
    <text evidence="2">The sequence shown here is derived from an EMBL/GenBank/DDBJ whole genome shotgun (WGS) entry which is preliminary data.</text>
</comment>
<dbReference type="InterPro" id="IPR052895">
    <property type="entry name" value="HetReg/Transcr_Mod"/>
</dbReference>
<evidence type="ECO:0000313" key="2">
    <source>
        <dbReference type="EMBL" id="KAK3942946.1"/>
    </source>
</evidence>
<evidence type="ECO:0000313" key="3">
    <source>
        <dbReference type="Proteomes" id="UP001303473"/>
    </source>
</evidence>
<evidence type="ECO:0000259" key="1">
    <source>
        <dbReference type="Pfam" id="PF06985"/>
    </source>
</evidence>
<feature type="domain" description="Heterokaryon incompatibility" evidence="1">
    <location>
        <begin position="163"/>
        <end position="311"/>
    </location>
</feature>
<keyword evidence="3" id="KW-1185">Reference proteome</keyword>
<dbReference type="PANTHER" id="PTHR24148">
    <property type="entry name" value="ANKYRIN REPEAT DOMAIN-CONTAINING PROTEIN 39 HOMOLOG-RELATED"/>
    <property type="match status" value="1"/>
</dbReference>
<dbReference type="AlphaFoldDB" id="A0AAN6NBX4"/>
<sequence length="838" mass="94167">MSRWHKLSCSKPIIRVDDGDTPRCTSCGCRCPWQELVASSRSSDPLLNIPETPSGQMNLRWPPSVPYKSMLETSNPDLSQTTQEAMAVKKVEYQMTKPQLPHLPVASSSNQTASNKAVDSPIYGDTLAPDEFRLACLTAAEDDEQFPLHVSLEVFKDDNCPEYETVSYTWGGEDGDYSRSRPIFVGPFWDVVFQTKNCWDMLRFVRPWRGTRIVWVDALCINQGNITERGQQVAKMGQIYEQCLRVIVYLGSDLVLSLPRGEFPSRCRLSELENGSIRPRLPANHKLGDTPLNLREILRRQYFGRVWVIQELLLSQRTVMRIGDVDFWTDSAPWPAIPAEGSLDVALQWDLTQAPWVQYIAQKAFPLTNVLDVLRITSSSQASDPRDRIFGLLSLIHLDDVGEGGWQPDYSLSPQHVFTGLFAHCIANLGRCDFLLFAAGLTAPSSTPSWVPADWSTQESWQRLFAEVQPHFDTEATTRVRGVHGGPVRSLPLGYWMQPLNGQWVNRGALDRPWNKDIAICTATGALSLNLTHFCSVPAQPARVEQLSTTTIFKVSGRNRGLYLVSEHSLDTIVIPGRDHIFILVSETSVPLYFILRETESHGSFRLVAPCTYLFIYPALKLGSLHHRISNAREMMESSIYLLFTQWGMNLLFPGADKGWDVLPDAELGNAATGSTPTFESAYLSCINKRFRPCVKDGYIELTLPVGEITSYHSDEVYVSVCGAPQAPCRVVKVGWEWRRWGTWTPFTDKPPELVPVLAKGGLKIRAPLNAVRSCCDIWFENVAAVQRVLGVNYDELDAVLRQGPEDRHHFIACPSLQELIAMEDFGLDIYTDKVLVL</sequence>
<proteinExistence type="predicted"/>